<organism evidence="1 2">
    <name type="scientific">Devosia insulae DS-56</name>
    <dbReference type="NCBI Taxonomy" id="1116389"/>
    <lineage>
        <taxon>Bacteria</taxon>
        <taxon>Pseudomonadati</taxon>
        <taxon>Pseudomonadota</taxon>
        <taxon>Alphaproteobacteria</taxon>
        <taxon>Hyphomicrobiales</taxon>
        <taxon>Devosiaceae</taxon>
        <taxon>Devosia</taxon>
    </lineage>
</organism>
<dbReference type="EMBL" id="LAJE02000206">
    <property type="protein sequence ID" value="OEO30439.1"/>
    <property type="molecule type" value="Genomic_DNA"/>
</dbReference>
<reference evidence="1 2" key="1">
    <citation type="journal article" date="2015" name="Genome Announc.">
        <title>Genome Assemblies of Three Soil-Associated Devosia species: D. insulae, D. limi, and D. soli.</title>
        <authorList>
            <person name="Hassan Y.I."/>
            <person name="Lepp D."/>
            <person name="Zhou T."/>
        </authorList>
    </citation>
    <scope>NUCLEOTIDE SEQUENCE [LARGE SCALE GENOMIC DNA]</scope>
    <source>
        <strain evidence="1 2">DS-56</strain>
    </source>
</reference>
<evidence type="ECO:0000313" key="1">
    <source>
        <dbReference type="EMBL" id="OEO30439.1"/>
    </source>
</evidence>
<dbReference type="OrthoDB" id="9947840at2"/>
<evidence type="ECO:0000313" key="2">
    <source>
        <dbReference type="Proteomes" id="UP000095463"/>
    </source>
</evidence>
<accession>A0A1E5XPE1</accession>
<keyword evidence="2" id="KW-1185">Reference proteome</keyword>
<proteinExistence type="predicted"/>
<protein>
    <submittedName>
        <fullName evidence="1">Uncharacterized protein</fullName>
    </submittedName>
</protein>
<sequence length="78" mass="8880">MERQAAYLKLRASSPYSTEEERTLARLESGALLAEIRHRQSDFLTATKGEPPHDRLTDVAAAFERLVDQLERVSRAPR</sequence>
<gene>
    <name evidence="1" type="ORF">VW23_021270</name>
</gene>
<dbReference type="AlphaFoldDB" id="A0A1E5XPE1"/>
<comment type="caution">
    <text evidence="1">The sequence shown here is derived from an EMBL/GenBank/DDBJ whole genome shotgun (WGS) entry which is preliminary data.</text>
</comment>
<dbReference type="Proteomes" id="UP000095463">
    <property type="component" value="Unassembled WGS sequence"/>
</dbReference>
<dbReference type="RefSeq" id="WP_069910340.1">
    <property type="nucleotide sequence ID" value="NZ_LAJE02000206.1"/>
</dbReference>
<name>A0A1E5XPE1_9HYPH</name>